<dbReference type="InterPro" id="IPR024311">
    <property type="entry name" value="Lipocalin-like"/>
</dbReference>
<dbReference type="EMBL" id="UGVL01000001">
    <property type="protein sequence ID" value="SUE33589.1"/>
    <property type="molecule type" value="Genomic_DNA"/>
</dbReference>
<evidence type="ECO:0000256" key="1">
    <source>
        <dbReference type="SAM" id="SignalP"/>
    </source>
</evidence>
<dbReference type="RefSeq" id="WP_027290434.1">
    <property type="nucleotide sequence ID" value="NZ_DBEWVC010000042.1"/>
</dbReference>
<keyword evidence="1" id="KW-0732">Signal</keyword>
<name>A0A379MS49_9BACT</name>
<evidence type="ECO:0000313" key="3">
    <source>
        <dbReference type="EMBL" id="SUE33589.1"/>
    </source>
</evidence>
<keyword evidence="4" id="KW-1185">Reference proteome</keyword>
<dbReference type="PROSITE" id="PS51257">
    <property type="entry name" value="PROKAR_LIPOPROTEIN"/>
    <property type="match status" value="1"/>
</dbReference>
<dbReference type="OrthoDB" id="199694at2"/>
<feature type="domain" description="Lipocalin-like" evidence="2">
    <location>
        <begin position="103"/>
        <end position="188"/>
    </location>
</feature>
<reference evidence="3 4" key="1">
    <citation type="submission" date="2018-06" db="EMBL/GenBank/DDBJ databases">
        <authorList>
            <consortium name="Pathogen Informatics"/>
            <person name="Doyle S."/>
        </authorList>
    </citation>
    <scope>NUCLEOTIDE SEQUENCE [LARGE SCALE GENOMIC DNA]</scope>
    <source>
        <strain evidence="3 4">NCTC11190</strain>
    </source>
</reference>
<evidence type="ECO:0000259" key="2">
    <source>
        <dbReference type="Pfam" id="PF12702"/>
    </source>
</evidence>
<organism evidence="3 4">
    <name type="scientific">Rikenella microfusus</name>
    <dbReference type="NCBI Taxonomy" id="28139"/>
    <lineage>
        <taxon>Bacteria</taxon>
        <taxon>Pseudomonadati</taxon>
        <taxon>Bacteroidota</taxon>
        <taxon>Bacteroidia</taxon>
        <taxon>Bacteroidales</taxon>
        <taxon>Rikenellaceae</taxon>
        <taxon>Rikenella</taxon>
    </lineage>
</organism>
<dbReference type="Pfam" id="PF12702">
    <property type="entry name" value="Lipocalin_3"/>
    <property type="match status" value="1"/>
</dbReference>
<evidence type="ECO:0000313" key="4">
    <source>
        <dbReference type="Proteomes" id="UP000255233"/>
    </source>
</evidence>
<feature type="signal peptide" evidence="1">
    <location>
        <begin position="1"/>
        <end position="26"/>
    </location>
</feature>
<proteinExistence type="predicted"/>
<gene>
    <name evidence="3" type="ORF">NCTC11190_00799</name>
</gene>
<protein>
    <submittedName>
        <fullName evidence="3">Lipocalin-like</fullName>
    </submittedName>
</protein>
<feature type="chain" id="PRO_5016698955" evidence="1">
    <location>
        <begin position="27"/>
        <end position="198"/>
    </location>
</feature>
<dbReference type="Proteomes" id="UP000255233">
    <property type="component" value="Unassembled WGS sequence"/>
</dbReference>
<accession>A0A379MS49</accession>
<dbReference type="AlphaFoldDB" id="A0A379MS49"/>
<sequence length="198" mass="20671">MKKNLFFPAAATVTALALASCGSKPAAPQTVEGAVLDASMNNITLVTTAGDTLNISTMNADPAKVPGVTVGDSVSVTCAETDADGVKVMQAQELTVKSGSSDRRIQGEWTEPNPIDSAAVQGFRLNPDGTAESIGMATLQITAWTLTDGKTLILRTTSIGNKQTIEGQDTLTVDKLDADSLVLSNGSGYVQWRLARQQ</sequence>
<dbReference type="Gene3D" id="2.40.128.280">
    <property type="match status" value="1"/>
</dbReference>